<feature type="region of interest" description="Disordered" evidence="14">
    <location>
        <begin position="412"/>
        <end position="442"/>
    </location>
</feature>
<dbReference type="STRING" id="7260.B4NHH2"/>
<dbReference type="PROSITE" id="PS00028">
    <property type="entry name" value="ZINC_FINGER_C2H2_1"/>
    <property type="match status" value="3"/>
</dbReference>
<keyword evidence="3" id="KW-0678">Repressor</keyword>
<evidence type="ECO:0000256" key="13">
    <source>
        <dbReference type="PROSITE-ProRule" id="PRU00042"/>
    </source>
</evidence>
<keyword evidence="4" id="KW-0479">Metal-binding</keyword>
<dbReference type="Pfam" id="PF00096">
    <property type="entry name" value="zf-C2H2"/>
    <property type="match status" value="4"/>
</dbReference>
<dbReference type="PhylomeDB" id="B4NHH2"/>
<dbReference type="PANTHER" id="PTHR14003:SF19">
    <property type="entry name" value="YY2 TRANSCRIPTION FACTOR"/>
    <property type="match status" value="1"/>
</dbReference>
<evidence type="ECO:0000256" key="6">
    <source>
        <dbReference type="ARBA" id="ARBA00022771"/>
    </source>
</evidence>
<dbReference type="GO" id="GO:0000785">
    <property type="term" value="C:chromatin"/>
    <property type="evidence" value="ECO:0007669"/>
    <property type="project" value="TreeGrafter"/>
</dbReference>
<feature type="domain" description="C2H2-type" evidence="15">
    <location>
        <begin position="297"/>
        <end position="321"/>
    </location>
</feature>
<dbReference type="InterPro" id="IPR036236">
    <property type="entry name" value="Znf_C2H2_sf"/>
</dbReference>
<evidence type="ECO:0000256" key="3">
    <source>
        <dbReference type="ARBA" id="ARBA00022491"/>
    </source>
</evidence>
<evidence type="ECO:0000256" key="5">
    <source>
        <dbReference type="ARBA" id="ARBA00022737"/>
    </source>
</evidence>
<comment type="similarity">
    <text evidence="2">Belongs to the YY transcription factor family.</text>
</comment>
<evidence type="ECO:0000256" key="10">
    <source>
        <dbReference type="ARBA" id="ARBA00023159"/>
    </source>
</evidence>
<keyword evidence="6 13" id="KW-0863">Zinc-finger</keyword>
<dbReference type="GO" id="GO:0008270">
    <property type="term" value="F:zinc ion binding"/>
    <property type="evidence" value="ECO:0007669"/>
    <property type="project" value="UniProtKB-KW"/>
</dbReference>
<evidence type="ECO:0000256" key="1">
    <source>
        <dbReference type="ARBA" id="ARBA00004123"/>
    </source>
</evidence>
<dbReference type="SUPFAM" id="SSF57667">
    <property type="entry name" value="beta-beta-alpha zinc fingers"/>
    <property type="match status" value="3"/>
</dbReference>
<proteinExistence type="inferred from homology"/>
<evidence type="ECO:0000256" key="7">
    <source>
        <dbReference type="ARBA" id="ARBA00022833"/>
    </source>
</evidence>
<dbReference type="InterPro" id="IPR017114">
    <property type="entry name" value="YY1-like"/>
</dbReference>
<accession>B4NHH2</accession>
<evidence type="ECO:0000256" key="11">
    <source>
        <dbReference type="ARBA" id="ARBA00023163"/>
    </source>
</evidence>
<evidence type="ECO:0000256" key="8">
    <source>
        <dbReference type="ARBA" id="ARBA00023015"/>
    </source>
</evidence>
<dbReference type="GO" id="GO:0000981">
    <property type="term" value="F:DNA-binding transcription factor activity, RNA polymerase II-specific"/>
    <property type="evidence" value="ECO:0007669"/>
    <property type="project" value="TreeGrafter"/>
</dbReference>
<feature type="domain" description="C2H2-type" evidence="15">
    <location>
        <begin position="326"/>
        <end position="353"/>
    </location>
</feature>
<feature type="compositionally biased region" description="Basic and acidic residues" evidence="14">
    <location>
        <begin position="428"/>
        <end position="437"/>
    </location>
</feature>
<comment type="subcellular location">
    <subcellularLocation>
        <location evidence="1">Nucleus</location>
    </subcellularLocation>
</comment>
<gene>
    <name evidence="16" type="primary">Dwil\GK13655</name>
    <name evidence="16" type="ORF">Dwil_GK13655</name>
</gene>
<evidence type="ECO:0000313" key="17">
    <source>
        <dbReference type="Proteomes" id="UP000007798"/>
    </source>
</evidence>
<dbReference type="PROSITE" id="PS50157">
    <property type="entry name" value="ZINC_FINGER_C2H2_2"/>
    <property type="match status" value="4"/>
</dbReference>
<dbReference type="HOGENOM" id="CLU_039881_0_0_1"/>
<dbReference type="FunFam" id="3.30.160.60:FF:000109">
    <property type="entry name" value="Transcriptional repressor protein YY1"/>
    <property type="match status" value="1"/>
</dbReference>
<dbReference type="eggNOG" id="KOG1721">
    <property type="taxonomic scope" value="Eukaryota"/>
</dbReference>
<feature type="domain" description="C2H2-type" evidence="15">
    <location>
        <begin position="384"/>
        <end position="413"/>
    </location>
</feature>
<keyword evidence="5" id="KW-0677">Repeat</keyword>
<feature type="domain" description="C2H2-type" evidence="15">
    <location>
        <begin position="354"/>
        <end position="383"/>
    </location>
</feature>
<name>B4NHH2_DROWI</name>
<dbReference type="GO" id="GO:0005667">
    <property type="term" value="C:transcription regulator complex"/>
    <property type="evidence" value="ECO:0007669"/>
    <property type="project" value="TreeGrafter"/>
</dbReference>
<keyword evidence="12" id="KW-0539">Nucleus</keyword>
<dbReference type="FunFam" id="3.30.160.60:FF:000163">
    <property type="entry name" value="transcriptional repressor protein YY1"/>
    <property type="match status" value="1"/>
</dbReference>
<dbReference type="SMR" id="B4NHH2"/>
<protein>
    <recommendedName>
        <fullName evidence="15">C2H2-type domain-containing protein</fullName>
    </recommendedName>
</protein>
<keyword evidence="10" id="KW-0010">Activator</keyword>
<dbReference type="OMA" id="GYEMNIN"/>
<evidence type="ECO:0000256" key="12">
    <source>
        <dbReference type="ARBA" id="ARBA00023242"/>
    </source>
</evidence>
<dbReference type="GO" id="GO:0000978">
    <property type="term" value="F:RNA polymerase II cis-regulatory region sequence-specific DNA binding"/>
    <property type="evidence" value="ECO:0007669"/>
    <property type="project" value="TreeGrafter"/>
</dbReference>
<keyword evidence="8" id="KW-0805">Transcription regulation</keyword>
<dbReference type="InParanoid" id="B4NHH2"/>
<evidence type="ECO:0000313" key="16">
    <source>
        <dbReference type="EMBL" id="EDW83541.1"/>
    </source>
</evidence>
<dbReference type="SMART" id="SM00355">
    <property type="entry name" value="ZnF_C2H2"/>
    <property type="match status" value="4"/>
</dbReference>
<keyword evidence="11" id="KW-0804">Transcription</keyword>
<keyword evidence="9" id="KW-0238">DNA-binding</keyword>
<dbReference type="Gene3D" id="3.30.160.60">
    <property type="entry name" value="Classic Zinc Finger"/>
    <property type="match status" value="4"/>
</dbReference>
<dbReference type="EMBL" id="CH964272">
    <property type="protein sequence ID" value="EDW83541.1"/>
    <property type="molecule type" value="Genomic_DNA"/>
</dbReference>
<dbReference type="Proteomes" id="UP000007798">
    <property type="component" value="Unassembled WGS sequence"/>
</dbReference>
<dbReference type="PANTHER" id="PTHR14003">
    <property type="entry name" value="TRANSCRIPTIONAL REPRESSOR PROTEIN YY"/>
    <property type="match status" value="1"/>
</dbReference>
<dbReference type="FunCoup" id="B4NHH2">
    <property type="interactions" value="55"/>
</dbReference>
<dbReference type="AlphaFoldDB" id="B4NHH2"/>
<keyword evidence="7" id="KW-0862">Zinc</keyword>
<dbReference type="InterPro" id="IPR013087">
    <property type="entry name" value="Znf_C2H2_type"/>
</dbReference>
<dbReference type="KEGG" id="dwi:6651325"/>
<evidence type="ECO:0000256" key="4">
    <source>
        <dbReference type="ARBA" id="ARBA00022723"/>
    </source>
</evidence>
<sequence length="466" mass="51355">MDRDPHSLAGMAYERYGILVEDEEITIAKADVNIQTMTDVLLPSGLGDTFMQEPHFSSEDKSVLKTTDGVYLSSDKIKKEPKPHTFAEEREQVSHVSATSDLVGPAVRSRRWEQKLVQIKTMEGEFSVTMWASGGTSDDDDVYSESDNNLRTRACAEEGDIIHQQEACGPVDTFLHEQIVYQQVFNPHQISLGPLTTEQLYKEKVPTAPIHISIPPSKPTIAPNCGPHPVISMELESQTLLGVDNSCDVNTGSETLSYSYQSLTTSAESAILSAPPAQLLIEEANLGQSAVEDDKKIACPHKGCHKTFRDSSAMRKHLHTHGPRVHVCAECGKAFVESSKLKRHQLVHTGEKPFQCTFEGCGKRFSLDFNLRTHVRIHTGDRPFVCPFDACNKKFAQSTNLKSHILTHAKAKRNGNTSRHGTCSNNEADPHSPHSEETSGSLIKSELGDHVSSTASDHAPFIVYAD</sequence>
<reference evidence="16 17" key="1">
    <citation type="journal article" date="2007" name="Nature">
        <title>Evolution of genes and genomes on the Drosophila phylogeny.</title>
        <authorList>
            <consortium name="Drosophila 12 Genomes Consortium"/>
            <person name="Clark A.G."/>
            <person name="Eisen M.B."/>
            <person name="Smith D.R."/>
            <person name="Bergman C.M."/>
            <person name="Oliver B."/>
            <person name="Markow T.A."/>
            <person name="Kaufman T.C."/>
            <person name="Kellis M."/>
            <person name="Gelbart W."/>
            <person name="Iyer V.N."/>
            <person name="Pollard D.A."/>
            <person name="Sackton T.B."/>
            <person name="Larracuente A.M."/>
            <person name="Singh N.D."/>
            <person name="Abad J.P."/>
            <person name="Abt D.N."/>
            <person name="Adryan B."/>
            <person name="Aguade M."/>
            <person name="Akashi H."/>
            <person name="Anderson W.W."/>
            <person name="Aquadro C.F."/>
            <person name="Ardell D.H."/>
            <person name="Arguello R."/>
            <person name="Artieri C.G."/>
            <person name="Barbash D.A."/>
            <person name="Barker D."/>
            <person name="Barsanti P."/>
            <person name="Batterham P."/>
            <person name="Batzoglou S."/>
            <person name="Begun D."/>
            <person name="Bhutkar A."/>
            <person name="Blanco E."/>
            <person name="Bosak S.A."/>
            <person name="Bradley R.K."/>
            <person name="Brand A.D."/>
            <person name="Brent M.R."/>
            <person name="Brooks A.N."/>
            <person name="Brown R.H."/>
            <person name="Butlin R.K."/>
            <person name="Caggese C."/>
            <person name="Calvi B.R."/>
            <person name="Bernardo de Carvalho A."/>
            <person name="Caspi A."/>
            <person name="Castrezana S."/>
            <person name="Celniker S.E."/>
            <person name="Chang J.L."/>
            <person name="Chapple C."/>
            <person name="Chatterji S."/>
            <person name="Chinwalla A."/>
            <person name="Civetta A."/>
            <person name="Clifton S.W."/>
            <person name="Comeron J.M."/>
            <person name="Costello J.C."/>
            <person name="Coyne J.A."/>
            <person name="Daub J."/>
            <person name="David R.G."/>
            <person name="Delcher A.L."/>
            <person name="Delehaunty K."/>
            <person name="Do C.B."/>
            <person name="Ebling H."/>
            <person name="Edwards K."/>
            <person name="Eickbush T."/>
            <person name="Evans J.D."/>
            <person name="Filipski A."/>
            <person name="Findeiss S."/>
            <person name="Freyhult E."/>
            <person name="Fulton L."/>
            <person name="Fulton R."/>
            <person name="Garcia A.C."/>
            <person name="Gardiner A."/>
            <person name="Garfield D.A."/>
            <person name="Garvin B.E."/>
            <person name="Gibson G."/>
            <person name="Gilbert D."/>
            <person name="Gnerre S."/>
            <person name="Godfrey J."/>
            <person name="Good R."/>
            <person name="Gotea V."/>
            <person name="Gravely B."/>
            <person name="Greenberg A.J."/>
            <person name="Griffiths-Jones S."/>
            <person name="Gross S."/>
            <person name="Guigo R."/>
            <person name="Gustafson E.A."/>
            <person name="Haerty W."/>
            <person name="Hahn M.W."/>
            <person name="Halligan D.L."/>
            <person name="Halpern A.L."/>
            <person name="Halter G.M."/>
            <person name="Han M.V."/>
            <person name="Heger A."/>
            <person name="Hillier L."/>
            <person name="Hinrichs A.S."/>
            <person name="Holmes I."/>
            <person name="Hoskins R.A."/>
            <person name="Hubisz M.J."/>
            <person name="Hultmark D."/>
            <person name="Huntley M.A."/>
            <person name="Jaffe D.B."/>
            <person name="Jagadeeshan S."/>
            <person name="Jeck W.R."/>
            <person name="Johnson J."/>
            <person name="Jones C.D."/>
            <person name="Jordan W.C."/>
            <person name="Karpen G.H."/>
            <person name="Kataoka E."/>
            <person name="Keightley P.D."/>
            <person name="Kheradpour P."/>
            <person name="Kirkness E.F."/>
            <person name="Koerich L.B."/>
            <person name="Kristiansen K."/>
            <person name="Kudrna D."/>
            <person name="Kulathinal R.J."/>
            <person name="Kumar S."/>
            <person name="Kwok R."/>
            <person name="Lander E."/>
            <person name="Langley C.H."/>
            <person name="Lapoint R."/>
            <person name="Lazzaro B.P."/>
            <person name="Lee S.J."/>
            <person name="Levesque L."/>
            <person name="Li R."/>
            <person name="Lin C.F."/>
            <person name="Lin M.F."/>
            <person name="Lindblad-Toh K."/>
            <person name="Llopart A."/>
            <person name="Long M."/>
            <person name="Low L."/>
            <person name="Lozovsky E."/>
            <person name="Lu J."/>
            <person name="Luo M."/>
            <person name="Machado C.A."/>
            <person name="Makalowski W."/>
            <person name="Marzo M."/>
            <person name="Matsuda M."/>
            <person name="Matzkin L."/>
            <person name="McAllister B."/>
            <person name="McBride C.S."/>
            <person name="McKernan B."/>
            <person name="McKernan K."/>
            <person name="Mendez-Lago M."/>
            <person name="Minx P."/>
            <person name="Mollenhauer M.U."/>
            <person name="Montooth K."/>
            <person name="Mount S.M."/>
            <person name="Mu X."/>
            <person name="Myers E."/>
            <person name="Negre B."/>
            <person name="Newfeld S."/>
            <person name="Nielsen R."/>
            <person name="Noor M.A."/>
            <person name="O'Grady P."/>
            <person name="Pachter L."/>
            <person name="Papaceit M."/>
            <person name="Parisi M.J."/>
            <person name="Parisi M."/>
            <person name="Parts L."/>
            <person name="Pedersen J.S."/>
            <person name="Pesole G."/>
            <person name="Phillippy A.M."/>
            <person name="Ponting C.P."/>
            <person name="Pop M."/>
            <person name="Porcelli D."/>
            <person name="Powell J.R."/>
            <person name="Prohaska S."/>
            <person name="Pruitt K."/>
            <person name="Puig M."/>
            <person name="Quesneville H."/>
            <person name="Ram K.R."/>
            <person name="Rand D."/>
            <person name="Rasmussen M.D."/>
            <person name="Reed L.K."/>
            <person name="Reenan R."/>
            <person name="Reily A."/>
            <person name="Remington K.A."/>
            <person name="Rieger T.T."/>
            <person name="Ritchie M.G."/>
            <person name="Robin C."/>
            <person name="Rogers Y.H."/>
            <person name="Rohde C."/>
            <person name="Rozas J."/>
            <person name="Rubenfield M.J."/>
            <person name="Ruiz A."/>
            <person name="Russo S."/>
            <person name="Salzberg S.L."/>
            <person name="Sanchez-Gracia A."/>
            <person name="Saranga D.J."/>
            <person name="Sato H."/>
            <person name="Schaeffer S.W."/>
            <person name="Schatz M.C."/>
            <person name="Schlenke T."/>
            <person name="Schwartz R."/>
            <person name="Segarra C."/>
            <person name="Singh R.S."/>
            <person name="Sirot L."/>
            <person name="Sirota M."/>
            <person name="Sisneros N.B."/>
            <person name="Smith C.D."/>
            <person name="Smith T.F."/>
            <person name="Spieth J."/>
            <person name="Stage D.E."/>
            <person name="Stark A."/>
            <person name="Stephan W."/>
            <person name="Strausberg R.L."/>
            <person name="Strempel S."/>
            <person name="Sturgill D."/>
            <person name="Sutton G."/>
            <person name="Sutton G.G."/>
            <person name="Tao W."/>
            <person name="Teichmann S."/>
            <person name="Tobari Y.N."/>
            <person name="Tomimura Y."/>
            <person name="Tsolas J.M."/>
            <person name="Valente V.L."/>
            <person name="Venter E."/>
            <person name="Venter J.C."/>
            <person name="Vicario S."/>
            <person name="Vieira F.G."/>
            <person name="Vilella A.J."/>
            <person name="Villasante A."/>
            <person name="Walenz B."/>
            <person name="Wang J."/>
            <person name="Wasserman M."/>
            <person name="Watts T."/>
            <person name="Wilson D."/>
            <person name="Wilson R.K."/>
            <person name="Wing R.A."/>
            <person name="Wolfner M.F."/>
            <person name="Wong A."/>
            <person name="Wong G.K."/>
            <person name="Wu C.I."/>
            <person name="Wu G."/>
            <person name="Yamamoto D."/>
            <person name="Yang H.P."/>
            <person name="Yang S.P."/>
            <person name="Yorke J.A."/>
            <person name="Yoshida K."/>
            <person name="Zdobnov E."/>
            <person name="Zhang P."/>
            <person name="Zhang Y."/>
            <person name="Zimin A.V."/>
            <person name="Baldwin J."/>
            <person name="Abdouelleil A."/>
            <person name="Abdulkadir J."/>
            <person name="Abebe A."/>
            <person name="Abera B."/>
            <person name="Abreu J."/>
            <person name="Acer S.C."/>
            <person name="Aftuck L."/>
            <person name="Alexander A."/>
            <person name="An P."/>
            <person name="Anderson E."/>
            <person name="Anderson S."/>
            <person name="Arachi H."/>
            <person name="Azer M."/>
            <person name="Bachantsang P."/>
            <person name="Barry A."/>
            <person name="Bayul T."/>
            <person name="Berlin A."/>
            <person name="Bessette D."/>
            <person name="Bloom T."/>
            <person name="Blye J."/>
            <person name="Boguslavskiy L."/>
            <person name="Bonnet C."/>
            <person name="Boukhgalter B."/>
            <person name="Bourzgui I."/>
            <person name="Brown A."/>
            <person name="Cahill P."/>
            <person name="Channer S."/>
            <person name="Cheshatsang Y."/>
            <person name="Chuda L."/>
            <person name="Citroen M."/>
            <person name="Collymore A."/>
            <person name="Cooke P."/>
            <person name="Costello M."/>
            <person name="D'Aco K."/>
            <person name="Daza R."/>
            <person name="De Haan G."/>
            <person name="DeGray S."/>
            <person name="DeMaso C."/>
            <person name="Dhargay N."/>
            <person name="Dooley K."/>
            <person name="Dooley E."/>
            <person name="Doricent M."/>
            <person name="Dorje P."/>
            <person name="Dorjee K."/>
            <person name="Dupes A."/>
            <person name="Elong R."/>
            <person name="Falk J."/>
            <person name="Farina A."/>
            <person name="Faro S."/>
            <person name="Ferguson D."/>
            <person name="Fisher S."/>
            <person name="Foley C.D."/>
            <person name="Franke A."/>
            <person name="Friedrich D."/>
            <person name="Gadbois L."/>
            <person name="Gearin G."/>
            <person name="Gearin C.R."/>
            <person name="Giannoukos G."/>
            <person name="Goode T."/>
            <person name="Graham J."/>
            <person name="Grandbois E."/>
            <person name="Grewal S."/>
            <person name="Gyaltsen K."/>
            <person name="Hafez N."/>
            <person name="Hagos B."/>
            <person name="Hall J."/>
            <person name="Henson C."/>
            <person name="Hollinger A."/>
            <person name="Honan T."/>
            <person name="Huard M.D."/>
            <person name="Hughes L."/>
            <person name="Hurhula B."/>
            <person name="Husby M.E."/>
            <person name="Kamat A."/>
            <person name="Kanga B."/>
            <person name="Kashin S."/>
            <person name="Khazanovich D."/>
            <person name="Kisner P."/>
            <person name="Lance K."/>
            <person name="Lara M."/>
            <person name="Lee W."/>
            <person name="Lennon N."/>
            <person name="Letendre F."/>
            <person name="LeVine R."/>
            <person name="Lipovsky A."/>
            <person name="Liu X."/>
            <person name="Liu J."/>
            <person name="Liu S."/>
            <person name="Lokyitsang T."/>
            <person name="Lokyitsang Y."/>
            <person name="Lubonja R."/>
            <person name="Lui A."/>
            <person name="MacDonald P."/>
            <person name="Magnisalis V."/>
            <person name="Maru K."/>
            <person name="Matthews C."/>
            <person name="McCusker W."/>
            <person name="McDonough S."/>
            <person name="Mehta T."/>
            <person name="Meldrim J."/>
            <person name="Meneus L."/>
            <person name="Mihai O."/>
            <person name="Mihalev A."/>
            <person name="Mihova T."/>
            <person name="Mittelman R."/>
            <person name="Mlenga V."/>
            <person name="Montmayeur A."/>
            <person name="Mulrain L."/>
            <person name="Navidi A."/>
            <person name="Naylor J."/>
            <person name="Negash T."/>
            <person name="Nguyen T."/>
            <person name="Nguyen N."/>
            <person name="Nicol R."/>
            <person name="Norbu C."/>
            <person name="Norbu N."/>
            <person name="Novod N."/>
            <person name="O'Neill B."/>
            <person name="Osman S."/>
            <person name="Markiewicz E."/>
            <person name="Oyono O.L."/>
            <person name="Patti C."/>
            <person name="Phunkhang P."/>
            <person name="Pierre F."/>
            <person name="Priest M."/>
            <person name="Raghuraman S."/>
            <person name="Rege F."/>
            <person name="Reyes R."/>
            <person name="Rise C."/>
            <person name="Rogov P."/>
            <person name="Ross K."/>
            <person name="Ryan E."/>
            <person name="Settipalli S."/>
            <person name="Shea T."/>
            <person name="Sherpa N."/>
            <person name="Shi L."/>
            <person name="Shih D."/>
            <person name="Sparrow T."/>
            <person name="Spaulding J."/>
            <person name="Stalker J."/>
            <person name="Stange-Thomann N."/>
            <person name="Stavropoulos S."/>
            <person name="Stone C."/>
            <person name="Strader C."/>
            <person name="Tesfaye S."/>
            <person name="Thomson T."/>
            <person name="Thoulutsang Y."/>
            <person name="Thoulutsang D."/>
            <person name="Topham K."/>
            <person name="Topping I."/>
            <person name="Tsamla T."/>
            <person name="Vassiliev H."/>
            <person name="Vo A."/>
            <person name="Wangchuk T."/>
            <person name="Wangdi T."/>
            <person name="Weiand M."/>
            <person name="Wilkinson J."/>
            <person name="Wilson A."/>
            <person name="Yadav S."/>
            <person name="Young G."/>
            <person name="Yu Q."/>
            <person name="Zembek L."/>
            <person name="Zhong D."/>
            <person name="Zimmer A."/>
            <person name="Zwirko Z."/>
            <person name="Jaffe D.B."/>
            <person name="Alvarez P."/>
            <person name="Brockman W."/>
            <person name="Butler J."/>
            <person name="Chin C."/>
            <person name="Gnerre S."/>
            <person name="Grabherr M."/>
            <person name="Kleber M."/>
            <person name="Mauceli E."/>
            <person name="MacCallum I."/>
        </authorList>
    </citation>
    <scope>NUCLEOTIDE SEQUENCE [LARGE SCALE GENOMIC DNA]</scope>
    <source>
        <strain evidence="17">Tucson 14030-0811.24</strain>
    </source>
</reference>
<organism evidence="16 17">
    <name type="scientific">Drosophila willistoni</name>
    <name type="common">Fruit fly</name>
    <dbReference type="NCBI Taxonomy" id="7260"/>
    <lineage>
        <taxon>Eukaryota</taxon>
        <taxon>Metazoa</taxon>
        <taxon>Ecdysozoa</taxon>
        <taxon>Arthropoda</taxon>
        <taxon>Hexapoda</taxon>
        <taxon>Insecta</taxon>
        <taxon>Pterygota</taxon>
        <taxon>Neoptera</taxon>
        <taxon>Endopterygota</taxon>
        <taxon>Diptera</taxon>
        <taxon>Brachycera</taxon>
        <taxon>Muscomorpha</taxon>
        <taxon>Ephydroidea</taxon>
        <taxon>Drosophilidae</taxon>
        <taxon>Drosophila</taxon>
        <taxon>Sophophora</taxon>
    </lineage>
</organism>
<keyword evidence="17" id="KW-1185">Reference proteome</keyword>
<evidence type="ECO:0000256" key="2">
    <source>
        <dbReference type="ARBA" id="ARBA00006232"/>
    </source>
</evidence>
<dbReference type="GO" id="GO:0031519">
    <property type="term" value="C:PcG protein complex"/>
    <property type="evidence" value="ECO:0007669"/>
    <property type="project" value="TreeGrafter"/>
</dbReference>
<evidence type="ECO:0000256" key="14">
    <source>
        <dbReference type="SAM" id="MobiDB-lite"/>
    </source>
</evidence>
<evidence type="ECO:0000259" key="15">
    <source>
        <dbReference type="PROSITE" id="PS50157"/>
    </source>
</evidence>
<dbReference type="OrthoDB" id="10264072at2759"/>
<evidence type="ECO:0000256" key="9">
    <source>
        <dbReference type="ARBA" id="ARBA00023125"/>
    </source>
</evidence>
<feature type="compositionally biased region" description="Polar residues" evidence="14">
    <location>
        <begin position="414"/>
        <end position="427"/>
    </location>
</feature>
<dbReference type="FunFam" id="3.30.160.60:FF:000104">
    <property type="entry name" value="Transcriptional repressor protein YY1"/>
    <property type="match status" value="1"/>
</dbReference>
<dbReference type="PIRSF" id="PIRSF037113">
    <property type="entry name" value="TF_Yin_yang"/>
    <property type="match status" value="1"/>
</dbReference>